<reference evidence="1" key="1">
    <citation type="journal article" date="2023" name="Microb. Genom.">
        <title>Mesoterricola silvestris gen. nov., sp. nov., Mesoterricola sediminis sp. nov., Geothrix oryzae sp. nov., Geothrix edaphica sp. nov., Geothrix rubra sp. nov., and Geothrix limicola sp. nov., six novel members of Acidobacteriota isolated from soils.</title>
        <authorList>
            <person name="Weisberg A.J."/>
            <person name="Pearce E."/>
            <person name="Kramer C.G."/>
            <person name="Chang J.H."/>
            <person name="Clarke C.R."/>
        </authorList>
    </citation>
    <scope>NUCLEOTIDE SEQUENCE</scope>
    <source>
        <strain evidence="1">ND06-05F</strain>
    </source>
</reference>
<sequence length="382" mass="41533">MTASARLVSTLAAPLASGDTDAPYVEHWPGKRLLVQRGDTELVVRDLDQSATESGEAAQVRFPAPWPRRFGGCAVAPTLDLVVFTGVHTLRAVDRTGAVRWEIRHRCWADTGREPHGTHGTHGTGIHESYDEYADSRDHRHASSGSAGFSADGTVVWAHVRGPLTEEHPERGAADPRAEEWLVIDAAQGRVLARADARATASGSVHVPHPDPSQMGLSIGEGQDGAPLRWGRWDGRTLSVSYFGDEDRMLMAVSPSGDRLLTVSHDQDILAVHRVADGSVEAELSADVVPGHPEADANDDEVEAFWDYEGGFIKESIGITGTVESDEECGEGRHWLVELPRMRLTDHVAYPYPVSGPPRALGNGTWYTVSQTDNTLHVWSLR</sequence>
<proteinExistence type="predicted"/>
<accession>A0AAJ2PJ21</accession>
<dbReference type="RefSeq" id="WP_319688690.1">
    <property type="nucleotide sequence ID" value="NZ_JARAWN010000005.1"/>
</dbReference>
<name>A0AAJ2PJ21_9ACTN</name>
<dbReference type="EMBL" id="JARAWN010000005">
    <property type="protein sequence ID" value="MDX3128540.1"/>
    <property type="molecule type" value="Genomic_DNA"/>
</dbReference>
<dbReference type="Proteomes" id="UP001273589">
    <property type="component" value="Unassembled WGS sequence"/>
</dbReference>
<organism evidence="1 2">
    <name type="scientific">Streptomyces europaeiscabiei</name>
    <dbReference type="NCBI Taxonomy" id="146819"/>
    <lineage>
        <taxon>Bacteria</taxon>
        <taxon>Bacillati</taxon>
        <taxon>Actinomycetota</taxon>
        <taxon>Actinomycetes</taxon>
        <taxon>Kitasatosporales</taxon>
        <taxon>Streptomycetaceae</taxon>
        <taxon>Streptomyces</taxon>
    </lineage>
</organism>
<protein>
    <submittedName>
        <fullName evidence="1">Uncharacterized protein</fullName>
    </submittedName>
</protein>
<dbReference type="SUPFAM" id="SSF50998">
    <property type="entry name" value="Quinoprotein alcohol dehydrogenase-like"/>
    <property type="match status" value="1"/>
</dbReference>
<comment type="caution">
    <text evidence="1">The sequence shown here is derived from an EMBL/GenBank/DDBJ whole genome shotgun (WGS) entry which is preliminary data.</text>
</comment>
<evidence type="ECO:0000313" key="1">
    <source>
        <dbReference type="EMBL" id="MDX3128540.1"/>
    </source>
</evidence>
<gene>
    <name evidence="1" type="ORF">PV367_01680</name>
</gene>
<dbReference type="AlphaFoldDB" id="A0AAJ2PJ21"/>
<evidence type="ECO:0000313" key="2">
    <source>
        <dbReference type="Proteomes" id="UP001273589"/>
    </source>
</evidence>
<dbReference type="InterPro" id="IPR011047">
    <property type="entry name" value="Quinoprotein_ADH-like_sf"/>
</dbReference>